<gene>
    <name evidence="6" type="ORF">NCTC11541_00627</name>
</gene>
<evidence type="ECO:0000256" key="2">
    <source>
        <dbReference type="ARBA" id="ARBA00022723"/>
    </source>
</evidence>
<dbReference type="InterPro" id="IPR011257">
    <property type="entry name" value="DNA_glycosylase"/>
</dbReference>
<dbReference type="GO" id="GO:0004519">
    <property type="term" value="F:endonuclease activity"/>
    <property type="evidence" value="ECO:0007669"/>
    <property type="project" value="UniProtKB-KW"/>
</dbReference>
<dbReference type="EMBL" id="LR134372">
    <property type="protein sequence ID" value="VEG84598.1"/>
    <property type="molecule type" value="Genomic_DNA"/>
</dbReference>
<keyword evidence="6" id="KW-0255">Endonuclease</keyword>
<dbReference type="GO" id="GO:0046872">
    <property type="term" value="F:metal ion binding"/>
    <property type="evidence" value="ECO:0007669"/>
    <property type="project" value="UniProtKB-KW"/>
</dbReference>
<protein>
    <submittedName>
        <fullName evidence="6">Endonuclease III related protein</fullName>
    </submittedName>
</protein>
<dbReference type="CDD" id="cd00056">
    <property type="entry name" value="ENDO3c"/>
    <property type="match status" value="1"/>
</dbReference>
<evidence type="ECO:0000259" key="5">
    <source>
        <dbReference type="SMART" id="SM00478"/>
    </source>
</evidence>
<proteinExistence type="predicted"/>
<dbReference type="PANTHER" id="PTHR10359:SF19">
    <property type="entry name" value="DNA REPAIR GLYCOSYLASE MJ1434-RELATED"/>
    <property type="match status" value="1"/>
</dbReference>
<keyword evidence="2" id="KW-0479">Metal-binding</keyword>
<dbReference type="Pfam" id="PF00730">
    <property type="entry name" value="HhH-GPD"/>
    <property type="match status" value="1"/>
</dbReference>
<keyword evidence="6" id="KW-0378">Hydrolase</keyword>
<dbReference type="AlphaFoldDB" id="A0A3S4SW65"/>
<dbReference type="SMART" id="SM00478">
    <property type="entry name" value="ENDO3c"/>
    <property type="match status" value="1"/>
</dbReference>
<feature type="domain" description="HhH-GPD" evidence="5">
    <location>
        <begin position="40"/>
        <end position="187"/>
    </location>
</feature>
<dbReference type="InterPro" id="IPR023170">
    <property type="entry name" value="HhH_base_excis_C"/>
</dbReference>
<dbReference type="NCBIfam" id="NF010494">
    <property type="entry name" value="PRK13913.1"/>
    <property type="match status" value="1"/>
</dbReference>
<evidence type="ECO:0000313" key="7">
    <source>
        <dbReference type="Proteomes" id="UP000278157"/>
    </source>
</evidence>
<dbReference type="Proteomes" id="UP000278157">
    <property type="component" value="Chromosome"/>
</dbReference>
<dbReference type="InterPro" id="IPR003265">
    <property type="entry name" value="HhH-GPD_domain"/>
</dbReference>
<evidence type="ECO:0000313" key="6">
    <source>
        <dbReference type="EMBL" id="VEG84598.1"/>
    </source>
</evidence>
<keyword evidence="6" id="KW-0540">Nuclease</keyword>
<name>A0A3S4SW65_CAMUP</name>
<dbReference type="GO" id="GO:0006284">
    <property type="term" value="P:base-excision repair"/>
    <property type="evidence" value="ECO:0007669"/>
    <property type="project" value="InterPro"/>
</dbReference>
<keyword evidence="1" id="KW-0004">4Fe-4S</keyword>
<reference evidence="6 7" key="1">
    <citation type="submission" date="2018-12" db="EMBL/GenBank/DDBJ databases">
        <authorList>
            <consortium name="Pathogen Informatics"/>
        </authorList>
    </citation>
    <scope>NUCLEOTIDE SEQUENCE [LARGE SCALE GENOMIC DNA]</scope>
    <source>
        <strain evidence="6 7">NCTC11541</strain>
    </source>
</reference>
<accession>A0A3S4SW65</accession>
<evidence type="ECO:0000256" key="4">
    <source>
        <dbReference type="ARBA" id="ARBA00023014"/>
    </source>
</evidence>
<dbReference type="PANTHER" id="PTHR10359">
    <property type="entry name" value="A/G-SPECIFIC ADENINE GLYCOSYLASE/ENDONUCLEASE III"/>
    <property type="match status" value="1"/>
</dbReference>
<dbReference type="SUPFAM" id="SSF48150">
    <property type="entry name" value="DNA-glycosylase"/>
    <property type="match status" value="1"/>
</dbReference>
<keyword evidence="3" id="KW-0408">Iron</keyword>
<dbReference type="GO" id="GO:0051539">
    <property type="term" value="F:4 iron, 4 sulfur cluster binding"/>
    <property type="evidence" value="ECO:0007669"/>
    <property type="project" value="UniProtKB-KW"/>
</dbReference>
<evidence type="ECO:0000256" key="3">
    <source>
        <dbReference type="ARBA" id="ARBA00023004"/>
    </source>
</evidence>
<sequence length="228" mass="26698">MMNSAEIFKKLLSFDLKWQDFDWLEGRGLNEFELLISVILTQNTNWNNVLKALENCKKAQISTLNQVVNLDSKALAELIKPSGFYNTKAKRLKGLAEAILQEFDNMKSFKENVSREWLLGIKGLGYESVDGILNYLCKREILVVDNYTYRLALHLGYELENYEDLREFFQNGIEQERRNLCQILGRKYELYELYQIYHALIIAFGKVAFRGKKLSEKGEDWIKSLKML</sequence>
<organism evidence="6 7">
    <name type="scientific">Campylobacter upsaliensis</name>
    <dbReference type="NCBI Taxonomy" id="28080"/>
    <lineage>
        <taxon>Bacteria</taxon>
        <taxon>Pseudomonadati</taxon>
        <taxon>Campylobacterota</taxon>
        <taxon>Epsilonproteobacteria</taxon>
        <taxon>Campylobacterales</taxon>
        <taxon>Campylobacteraceae</taxon>
        <taxon>Campylobacter</taxon>
    </lineage>
</organism>
<dbReference type="Gene3D" id="1.10.340.30">
    <property type="entry name" value="Hypothetical protein, domain 2"/>
    <property type="match status" value="1"/>
</dbReference>
<evidence type="ECO:0000256" key="1">
    <source>
        <dbReference type="ARBA" id="ARBA00022485"/>
    </source>
</evidence>
<dbReference type="Gene3D" id="1.10.1670.10">
    <property type="entry name" value="Helix-hairpin-Helix base-excision DNA repair enzymes (C-terminal)"/>
    <property type="match status" value="1"/>
</dbReference>
<keyword evidence="4" id="KW-0411">Iron-sulfur</keyword>
<dbReference type="SMR" id="A0A3S4SW65"/>